<dbReference type="Pfam" id="PF03781">
    <property type="entry name" value="FGE-sulfatase"/>
    <property type="match status" value="1"/>
</dbReference>
<gene>
    <name evidence="2" type="ORF">METZ01_LOCUS27581</name>
</gene>
<dbReference type="AlphaFoldDB" id="A0A381Q9J4"/>
<organism evidence="2">
    <name type="scientific">marine metagenome</name>
    <dbReference type="NCBI Taxonomy" id="408172"/>
    <lineage>
        <taxon>unclassified sequences</taxon>
        <taxon>metagenomes</taxon>
        <taxon>ecological metagenomes</taxon>
    </lineage>
</organism>
<accession>A0A381Q9J4</accession>
<dbReference type="InterPro" id="IPR005532">
    <property type="entry name" value="SUMF_dom"/>
</dbReference>
<reference evidence="2" key="1">
    <citation type="submission" date="2018-05" db="EMBL/GenBank/DDBJ databases">
        <authorList>
            <person name="Lanie J.A."/>
            <person name="Ng W.-L."/>
            <person name="Kazmierczak K.M."/>
            <person name="Andrzejewski T.M."/>
            <person name="Davidsen T.M."/>
            <person name="Wayne K.J."/>
            <person name="Tettelin H."/>
            <person name="Glass J.I."/>
            <person name="Rusch D."/>
            <person name="Podicherti R."/>
            <person name="Tsui H.-C.T."/>
            <person name="Winkler M.E."/>
        </authorList>
    </citation>
    <scope>NUCLEOTIDE SEQUENCE</scope>
</reference>
<dbReference type="EMBL" id="UINC01001220">
    <property type="protein sequence ID" value="SUZ74727.1"/>
    <property type="molecule type" value="Genomic_DNA"/>
</dbReference>
<dbReference type="InterPro" id="IPR051043">
    <property type="entry name" value="Sulfatase_Mod_Factor_Kinase"/>
</dbReference>
<dbReference type="SUPFAM" id="SSF56436">
    <property type="entry name" value="C-type lectin-like"/>
    <property type="match status" value="1"/>
</dbReference>
<protein>
    <recommendedName>
        <fullName evidence="1">Sulfatase-modifying factor enzyme-like domain-containing protein</fullName>
    </recommendedName>
</protein>
<evidence type="ECO:0000313" key="2">
    <source>
        <dbReference type="EMBL" id="SUZ74727.1"/>
    </source>
</evidence>
<dbReference type="InterPro" id="IPR042095">
    <property type="entry name" value="SUMF_sf"/>
</dbReference>
<feature type="domain" description="Sulfatase-modifying factor enzyme-like" evidence="1">
    <location>
        <begin position="12"/>
        <end position="259"/>
    </location>
</feature>
<dbReference type="Gene3D" id="3.90.1580.10">
    <property type="entry name" value="paralog of FGE (formylglycine-generating enzyme)"/>
    <property type="match status" value="1"/>
</dbReference>
<dbReference type="PANTHER" id="PTHR23150">
    <property type="entry name" value="SULFATASE MODIFYING FACTOR 1, 2"/>
    <property type="match status" value="1"/>
</dbReference>
<dbReference type="InterPro" id="IPR016187">
    <property type="entry name" value="CTDL_fold"/>
</dbReference>
<proteinExistence type="predicted"/>
<dbReference type="PANTHER" id="PTHR23150:SF19">
    <property type="entry name" value="FORMYLGLYCINE-GENERATING ENZYME"/>
    <property type="match status" value="1"/>
</dbReference>
<sequence>MFLPGCFENVPEGMVYIPSGEFTIGTNEEDSKNHALSLGLDKPWYADESPERRIDIPGFYIDRYEVTNLQYYIFCQATDHKSPRNWRGQKFPEGEDNFPVTHVSFFDAAAYAKWAGKRLPNEMEWEKAARGRAGFIYPWGDDFKIGIANLATSPRNKTGRGLMPVGSFPEAVSPYGVHDMVGNIWEWVWDYYLPYPNSKFKSAAFEKKHYIVRGMSYMGVGHFNKKDFQKVVAMKSRASFREHLNPLANKKDIGFRCVKDRPGFMERIFGVKPSEQKKAEA</sequence>
<evidence type="ECO:0000259" key="1">
    <source>
        <dbReference type="Pfam" id="PF03781"/>
    </source>
</evidence>
<dbReference type="GO" id="GO:0120147">
    <property type="term" value="F:formylglycine-generating oxidase activity"/>
    <property type="evidence" value="ECO:0007669"/>
    <property type="project" value="TreeGrafter"/>
</dbReference>
<name>A0A381Q9J4_9ZZZZ</name>